<comment type="subcellular location">
    <subcellularLocation>
        <location evidence="1">Cell membrane</location>
        <topology evidence="1">Multi-pass membrane protein</topology>
    </subcellularLocation>
</comment>
<dbReference type="InterPro" id="IPR002758">
    <property type="entry name" value="Cation_antiport_E"/>
</dbReference>
<organism evidence="7 8">
    <name type="scientific">Saccharothrix texasensis</name>
    <dbReference type="NCBI Taxonomy" id="103734"/>
    <lineage>
        <taxon>Bacteria</taxon>
        <taxon>Bacillati</taxon>
        <taxon>Actinomycetota</taxon>
        <taxon>Actinomycetes</taxon>
        <taxon>Pseudonocardiales</taxon>
        <taxon>Pseudonocardiaceae</taxon>
        <taxon>Saccharothrix</taxon>
    </lineage>
</organism>
<accession>A0A3N1HHT7</accession>
<evidence type="ECO:0000256" key="5">
    <source>
        <dbReference type="ARBA" id="ARBA00022989"/>
    </source>
</evidence>
<dbReference type="OrthoDB" id="5243284at2"/>
<dbReference type="GO" id="GO:0008324">
    <property type="term" value="F:monoatomic cation transmembrane transporter activity"/>
    <property type="evidence" value="ECO:0007669"/>
    <property type="project" value="InterPro"/>
</dbReference>
<protein>
    <submittedName>
        <fullName evidence="7">Multicomponent Na+:H+ antiporter subunit E</fullName>
    </submittedName>
</protein>
<reference evidence="7 8" key="1">
    <citation type="submission" date="2018-11" db="EMBL/GenBank/DDBJ databases">
        <title>Sequencing the genomes of 1000 actinobacteria strains.</title>
        <authorList>
            <person name="Klenk H.-P."/>
        </authorList>
    </citation>
    <scope>NUCLEOTIDE SEQUENCE [LARGE SCALE GENOMIC DNA]</scope>
    <source>
        <strain evidence="7 8">DSM 44231</strain>
    </source>
</reference>
<comment type="caution">
    <text evidence="7">The sequence shown here is derived from an EMBL/GenBank/DDBJ whole genome shotgun (WGS) entry which is preliminary data.</text>
</comment>
<dbReference type="GO" id="GO:0005886">
    <property type="term" value="C:plasma membrane"/>
    <property type="evidence" value="ECO:0007669"/>
    <property type="project" value="UniProtKB-SubCell"/>
</dbReference>
<dbReference type="EMBL" id="RJKM01000001">
    <property type="protein sequence ID" value="ROP42046.1"/>
    <property type="molecule type" value="Genomic_DNA"/>
</dbReference>
<gene>
    <name evidence="7" type="ORF">EDD40_7537</name>
</gene>
<dbReference type="PANTHER" id="PTHR34584:SF1">
    <property type="entry name" value="NA(+)_H(+) ANTIPORTER SUBUNIT E1"/>
    <property type="match status" value="1"/>
</dbReference>
<evidence type="ECO:0000256" key="4">
    <source>
        <dbReference type="ARBA" id="ARBA00022692"/>
    </source>
</evidence>
<evidence type="ECO:0000256" key="3">
    <source>
        <dbReference type="ARBA" id="ARBA00022475"/>
    </source>
</evidence>
<sequence length="163" mass="17343">MPAMLLRVVVLTSIYLLALTSLHPGDVLVGLVLSTLVLVVSRRVRPRQPPPSTLPLGRRLAGVPALLGGTLVDLAVGTWRTAACLVGRGPASAGLVEVPIPRGGEVSAAAWGVRVGFVPDTVVVELDEERGRMLLHVLDASDPEAVVAAQLHSYERRQRRVFP</sequence>
<keyword evidence="4" id="KW-0812">Transmembrane</keyword>
<keyword evidence="5" id="KW-1133">Transmembrane helix</keyword>
<dbReference type="AlphaFoldDB" id="A0A3N1HHT7"/>
<evidence type="ECO:0000256" key="1">
    <source>
        <dbReference type="ARBA" id="ARBA00004651"/>
    </source>
</evidence>
<evidence type="ECO:0000313" key="7">
    <source>
        <dbReference type="EMBL" id="ROP42046.1"/>
    </source>
</evidence>
<evidence type="ECO:0000256" key="2">
    <source>
        <dbReference type="ARBA" id="ARBA00006228"/>
    </source>
</evidence>
<evidence type="ECO:0000313" key="8">
    <source>
        <dbReference type="Proteomes" id="UP000268727"/>
    </source>
</evidence>
<dbReference type="PANTHER" id="PTHR34584">
    <property type="entry name" value="NA(+)/H(+) ANTIPORTER SUBUNIT E1"/>
    <property type="match status" value="1"/>
</dbReference>
<proteinExistence type="inferred from homology"/>
<keyword evidence="8" id="KW-1185">Reference proteome</keyword>
<comment type="similarity">
    <text evidence="2">Belongs to the CPA3 antiporters (TC 2.A.63) subunit E family.</text>
</comment>
<dbReference type="RefSeq" id="WP_123747053.1">
    <property type="nucleotide sequence ID" value="NZ_RJKM01000001.1"/>
</dbReference>
<dbReference type="Pfam" id="PF01899">
    <property type="entry name" value="MNHE"/>
    <property type="match status" value="1"/>
</dbReference>
<name>A0A3N1HHT7_9PSEU</name>
<keyword evidence="3" id="KW-1003">Cell membrane</keyword>
<dbReference type="Proteomes" id="UP000268727">
    <property type="component" value="Unassembled WGS sequence"/>
</dbReference>
<evidence type="ECO:0000256" key="6">
    <source>
        <dbReference type="ARBA" id="ARBA00023136"/>
    </source>
</evidence>
<keyword evidence="6" id="KW-0472">Membrane</keyword>